<evidence type="ECO:0000256" key="4">
    <source>
        <dbReference type="PIRSR" id="PIRSR001112-1"/>
    </source>
</evidence>
<evidence type="ECO:0000256" key="5">
    <source>
        <dbReference type="SAM" id="SignalP"/>
    </source>
</evidence>
<protein>
    <recommendedName>
        <fullName evidence="6">Epoxide hydrolase N-terminal domain-containing protein</fullName>
    </recommendedName>
</protein>
<feature type="active site" description="Proton acceptor" evidence="4">
    <location>
        <position position="381"/>
    </location>
</feature>
<dbReference type="PIRSF" id="PIRSF001112">
    <property type="entry name" value="Epoxide_hydrolase"/>
    <property type="match status" value="1"/>
</dbReference>
<dbReference type="SUPFAM" id="SSF53474">
    <property type="entry name" value="alpha/beta-Hydrolases"/>
    <property type="match status" value="1"/>
</dbReference>
<evidence type="ECO:0000313" key="8">
    <source>
        <dbReference type="Proteomes" id="UP001273209"/>
    </source>
</evidence>
<organism evidence="7 8">
    <name type="scientific">Trichoderma aggressivum f. europaeum</name>
    <dbReference type="NCBI Taxonomy" id="173218"/>
    <lineage>
        <taxon>Eukaryota</taxon>
        <taxon>Fungi</taxon>
        <taxon>Dikarya</taxon>
        <taxon>Ascomycota</taxon>
        <taxon>Pezizomycotina</taxon>
        <taxon>Sordariomycetes</taxon>
        <taxon>Hypocreomycetidae</taxon>
        <taxon>Hypocreales</taxon>
        <taxon>Hypocreaceae</taxon>
        <taxon>Trichoderma</taxon>
    </lineage>
</organism>
<feature type="domain" description="Epoxide hydrolase N-terminal" evidence="6">
    <location>
        <begin position="25"/>
        <end position="135"/>
    </location>
</feature>
<dbReference type="PANTHER" id="PTHR21661:SF35">
    <property type="entry name" value="EPOXIDE HYDROLASE"/>
    <property type="match status" value="1"/>
</dbReference>
<feature type="signal peptide" evidence="5">
    <location>
        <begin position="1"/>
        <end position="18"/>
    </location>
</feature>
<evidence type="ECO:0000259" key="6">
    <source>
        <dbReference type="Pfam" id="PF06441"/>
    </source>
</evidence>
<feature type="active site" description="Nucleophile" evidence="4">
    <location>
        <position position="198"/>
    </location>
</feature>
<dbReference type="PRINTS" id="PR00412">
    <property type="entry name" value="EPOXHYDRLASE"/>
</dbReference>
<dbReference type="Proteomes" id="UP001273209">
    <property type="component" value="Unassembled WGS sequence"/>
</dbReference>
<proteinExistence type="inferred from homology"/>
<comment type="similarity">
    <text evidence="1">Belongs to the peptidase S33 family.</text>
</comment>
<dbReference type="GeneID" id="87920116"/>
<dbReference type="GO" id="GO:0004301">
    <property type="term" value="F:epoxide hydrolase activity"/>
    <property type="evidence" value="ECO:0007669"/>
    <property type="project" value="TreeGrafter"/>
</dbReference>
<keyword evidence="5" id="KW-0732">Signal</keyword>
<reference evidence="7" key="1">
    <citation type="submission" date="2023-11" db="EMBL/GenBank/DDBJ databases">
        <title>The genome sequences of three competitors of mushroom-forming fungi.</title>
        <authorList>
            <person name="Beijen E."/>
            <person name="Ohm R.A."/>
        </authorList>
    </citation>
    <scope>NUCLEOTIDE SEQUENCE</scope>
    <source>
        <strain evidence="7">CBS 100526</strain>
    </source>
</reference>
<dbReference type="InterPro" id="IPR016292">
    <property type="entry name" value="Epoxide_hydrolase"/>
</dbReference>
<evidence type="ECO:0000256" key="1">
    <source>
        <dbReference type="ARBA" id="ARBA00010088"/>
    </source>
</evidence>
<dbReference type="InterPro" id="IPR029058">
    <property type="entry name" value="AB_hydrolase_fold"/>
</dbReference>
<dbReference type="InterPro" id="IPR010497">
    <property type="entry name" value="Epoxide_hydro_N"/>
</dbReference>
<dbReference type="Pfam" id="PF06441">
    <property type="entry name" value="EHN"/>
    <property type="match status" value="1"/>
</dbReference>
<evidence type="ECO:0000256" key="2">
    <source>
        <dbReference type="ARBA" id="ARBA00022797"/>
    </source>
</evidence>
<evidence type="ECO:0000313" key="7">
    <source>
        <dbReference type="EMBL" id="KAK4072994.1"/>
    </source>
</evidence>
<dbReference type="EMBL" id="JAWRVG010000020">
    <property type="protein sequence ID" value="KAK4072994.1"/>
    <property type="molecule type" value="Genomic_DNA"/>
</dbReference>
<dbReference type="AlphaFoldDB" id="A0AAE1ICW0"/>
<name>A0AAE1ICW0_9HYPO</name>
<comment type="caution">
    <text evidence="7">The sequence shown here is derived from an EMBL/GenBank/DDBJ whole genome shotgun (WGS) entry which is preliminary data.</text>
</comment>
<dbReference type="Gene3D" id="3.40.50.1820">
    <property type="entry name" value="alpha/beta hydrolase"/>
    <property type="match status" value="1"/>
</dbReference>
<sequence length="404" mass="44791">MKTCLLLGSLGLLSKAAAANTPVAKPFTVNLSSRVPHMLDLIQRTVLPAAELPAANANLNMSQTTGIPLSTLKSLQKEWLTSFNWTKEQEQINTYNHLTVQIGAQNVHFIHENSKDPNAIPLILLHGWPGSFLEMTHLVDQLKSNSSQPFHIVVPSLPGFGFSSPAPSGWEISDTVTLFNTLMTQVLGYKTYAVHGTDWGSGVAFDMYDQFNTTVKAVHFAFLPFFSQTPEQLAAQGIALAADEIELEDRAMDFENSGTGYYIEQTTTACHLSFPSLRHAGSDPRRGTGPSLMTDNELLRHVSLYYLTQTFDSAAFVYAQNPDGFSHTYRTARSEQPLLYTNFRYNILFYPEKLVATIGNLVYYNSESNYPETDEVEFGGHFPGVDNPAALASDIRLIGKYFKP</sequence>
<evidence type="ECO:0000256" key="3">
    <source>
        <dbReference type="ARBA" id="ARBA00022801"/>
    </source>
</evidence>
<dbReference type="PANTHER" id="PTHR21661">
    <property type="entry name" value="EPOXIDE HYDROLASE 1-RELATED"/>
    <property type="match status" value="1"/>
</dbReference>
<keyword evidence="3" id="KW-0378">Hydrolase</keyword>
<dbReference type="InterPro" id="IPR000639">
    <property type="entry name" value="Epox_hydrolase-like"/>
</dbReference>
<accession>A0AAE1ICW0</accession>
<feature type="active site" description="Proton donor" evidence="4">
    <location>
        <position position="318"/>
    </location>
</feature>
<keyword evidence="8" id="KW-1185">Reference proteome</keyword>
<dbReference type="GO" id="GO:0097176">
    <property type="term" value="P:epoxide metabolic process"/>
    <property type="evidence" value="ECO:0007669"/>
    <property type="project" value="TreeGrafter"/>
</dbReference>
<dbReference type="RefSeq" id="XP_062755471.1">
    <property type="nucleotide sequence ID" value="XM_062900211.1"/>
</dbReference>
<keyword evidence="2" id="KW-0058">Aromatic hydrocarbons catabolism</keyword>
<feature type="chain" id="PRO_5042048117" description="Epoxide hydrolase N-terminal domain-containing protein" evidence="5">
    <location>
        <begin position="19"/>
        <end position="404"/>
    </location>
</feature>
<gene>
    <name evidence="7" type="ORF">Triagg1_5671</name>
</gene>